<keyword evidence="1" id="KW-0812">Transmembrane</keyword>
<reference evidence="2 3" key="1">
    <citation type="submission" date="2019-07" db="EMBL/GenBank/DDBJ databases">
        <title>Complete Genome Sequence of Leptotrichia trevisanii Strain JMUB3935.</title>
        <authorList>
            <person name="Watanabe S."/>
            <person name="Cui L."/>
        </authorList>
    </citation>
    <scope>NUCLEOTIDE SEQUENCE [LARGE SCALE GENOMIC DNA]</scope>
    <source>
        <strain evidence="2 3">JMUB3935</strain>
    </source>
</reference>
<protein>
    <submittedName>
        <fullName evidence="2">Uncharacterized protein</fullName>
    </submittedName>
</protein>
<dbReference type="EMBL" id="AP019840">
    <property type="protein sequence ID" value="BBM51580.1"/>
    <property type="molecule type" value="Genomic_DNA"/>
</dbReference>
<gene>
    <name evidence="2" type="ORF">JMUB3935_0547</name>
</gene>
<sequence>MYLVLNIIFFASFIIWFFIIKNIEKIKMKKENELNNLNNFIMKKINEVNKSNYYELKYLKGLEFEKEQNVYAKILDNKLEIGDLQRKIFLNFEKIETLNCSIKEEDYEDVISDALVKHTFLWSELKILYLDSNESIQEILFSDRNFTIENSKKIIIEKSFFYCEYLGKVLKNRINFFKKN</sequence>
<proteinExistence type="predicted"/>
<evidence type="ECO:0000256" key="1">
    <source>
        <dbReference type="SAM" id="Phobius"/>
    </source>
</evidence>
<evidence type="ECO:0000313" key="2">
    <source>
        <dbReference type="EMBL" id="BBM51580.1"/>
    </source>
</evidence>
<accession>A0A510KIS3</accession>
<dbReference type="AlphaFoldDB" id="A0A510KIS3"/>
<dbReference type="Proteomes" id="UP000321378">
    <property type="component" value="Chromosome"/>
</dbReference>
<feature type="transmembrane region" description="Helical" evidence="1">
    <location>
        <begin position="6"/>
        <end position="23"/>
    </location>
</feature>
<keyword evidence="1" id="KW-0472">Membrane</keyword>
<name>A0A510KIS3_9FUSO</name>
<evidence type="ECO:0000313" key="3">
    <source>
        <dbReference type="Proteomes" id="UP000321378"/>
    </source>
</evidence>
<organism evidence="2 3">
    <name type="scientific">Leptotrichia trevisanii</name>
    <dbReference type="NCBI Taxonomy" id="109328"/>
    <lineage>
        <taxon>Bacteria</taxon>
        <taxon>Fusobacteriati</taxon>
        <taxon>Fusobacteriota</taxon>
        <taxon>Fusobacteriia</taxon>
        <taxon>Fusobacteriales</taxon>
        <taxon>Leptotrichiaceae</taxon>
        <taxon>Leptotrichia</taxon>
    </lineage>
</organism>
<keyword evidence="1" id="KW-1133">Transmembrane helix</keyword>